<dbReference type="OrthoDB" id="9779889at2"/>
<dbReference type="CDD" id="cd07316">
    <property type="entry name" value="terB_like_DjlA"/>
    <property type="match status" value="1"/>
</dbReference>
<gene>
    <name evidence="2" type="ORF">DSCA_10240</name>
</gene>
<evidence type="ECO:0000313" key="3">
    <source>
        <dbReference type="Proteomes" id="UP000427906"/>
    </source>
</evidence>
<dbReference type="InterPro" id="IPR007791">
    <property type="entry name" value="DjlA_N"/>
</dbReference>
<dbReference type="PANTHER" id="PTHR24074">
    <property type="entry name" value="CO-CHAPERONE PROTEIN DJLA"/>
    <property type="match status" value="1"/>
</dbReference>
<dbReference type="RefSeq" id="WP_155315387.1">
    <property type="nucleotide sequence ID" value="NZ_AP021874.1"/>
</dbReference>
<dbReference type="Pfam" id="PF05099">
    <property type="entry name" value="TerB"/>
    <property type="match status" value="1"/>
</dbReference>
<dbReference type="InterPro" id="IPR050817">
    <property type="entry name" value="DjlA_DnaK_co-chaperone"/>
</dbReference>
<feature type="domain" description="J" evidence="1">
    <location>
        <begin position="186"/>
        <end position="252"/>
    </location>
</feature>
<dbReference type="InterPro" id="IPR036869">
    <property type="entry name" value="J_dom_sf"/>
</dbReference>
<dbReference type="Gene3D" id="1.10.287.110">
    <property type="entry name" value="DnaJ domain"/>
    <property type="match status" value="1"/>
</dbReference>
<dbReference type="PROSITE" id="PS50076">
    <property type="entry name" value="DNAJ_2"/>
    <property type="match status" value="1"/>
</dbReference>
<dbReference type="InterPro" id="IPR029024">
    <property type="entry name" value="TerB-like"/>
</dbReference>
<organism evidence="2 3">
    <name type="scientific">Desulfosarcina alkanivorans</name>
    <dbReference type="NCBI Taxonomy" id="571177"/>
    <lineage>
        <taxon>Bacteria</taxon>
        <taxon>Pseudomonadati</taxon>
        <taxon>Thermodesulfobacteriota</taxon>
        <taxon>Desulfobacteria</taxon>
        <taxon>Desulfobacterales</taxon>
        <taxon>Desulfosarcinaceae</taxon>
        <taxon>Desulfosarcina</taxon>
    </lineage>
</organism>
<dbReference type="Gene3D" id="1.10.3680.10">
    <property type="entry name" value="TerB-like"/>
    <property type="match status" value="1"/>
</dbReference>
<dbReference type="CDD" id="cd06257">
    <property type="entry name" value="DnaJ"/>
    <property type="match status" value="1"/>
</dbReference>
<evidence type="ECO:0000259" key="1">
    <source>
        <dbReference type="PROSITE" id="PS50076"/>
    </source>
</evidence>
<dbReference type="NCBIfam" id="NF006948">
    <property type="entry name" value="PRK09430.1"/>
    <property type="match status" value="1"/>
</dbReference>
<evidence type="ECO:0000313" key="2">
    <source>
        <dbReference type="EMBL" id="BBO67094.1"/>
    </source>
</evidence>
<dbReference type="PRINTS" id="PR00625">
    <property type="entry name" value="JDOMAIN"/>
</dbReference>
<sequence length="252" mass="28153">MGWMGKLVGGTIGFAFGGPLGAIFGAAFGHAFDTGAELDAAAGSRQRLSTVEHHQLTFFVAAFSMLAKLAQADGRVKKEEVDSIQAFMENDLRLDGESRNAAVNIFRTALNAPGTFDDFAGQFYGQFHHQPQMLELMIDILLRVAVSDGRMTRGEEMLILSAVKTFNFNTLRYEQLKSQYVPTADKAYAVLGCSPNDSDDQVKRCYRRRVQEYHPDKIAAKGLPDEFTRFAHDKFREIQDAWEQIKDSRGIK</sequence>
<dbReference type="SUPFAM" id="SSF158682">
    <property type="entry name" value="TerB-like"/>
    <property type="match status" value="1"/>
</dbReference>
<accession>A0A5K7YLC1</accession>
<dbReference type="InterPro" id="IPR001623">
    <property type="entry name" value="DnaJ_domain"/>
</dbReference>
<dbReference type="EMBL" id="AP021874">
    <property type="protein sequence ID" value="BBO67094.1"/>
    <property type="molecule type" value="Genomic_DNA"/>
</dbReference>
<dbReference type="Proteomes" id="UP000427906">
    <property type="component" value="Chromosome"/>
</dbReference>
<dbReference type="AlphaFoldDB" id="A0A5K7YLC1"/>
<reference evidence="2 3" key="1">
    <citation type="submission" date="2019-11" db="EMBL/GenBank/DDBJ databases">
        <title>Comparative genomics of hydrocarbon-degrading Desulfosarcina strains.</title>
        <authorList>
            <person name="Watanabe M."/>
            <person name="Kojima H."/>
            <person name="Fukui M."/>
        </authorList>
    </citation>
    <scope>NUCLEOTIDE SEQUENCE [LARGE SCALE GENOMIC DNA]</scope>
    <source>
        <strain evidence="2 3">PL12</strain>
    </source>
</reference>
<dbReference type="SMART" id="SM00271">
    <property type="entry name" value="DnaJ"/>
    <property type="match status" value="1"/>
</dbReference>
<dbReference type="SUPFAM" id="SSF46565">
    <property type="entry name" value="Chaperone J-domain"/>
    <property type="match status" value="1"/>
</dbReference>
<name>A0A5K7YLC1_9BACT</name>
<dbReference type="Pfam" id="PF00226">
    <property type="entry name" value="DnaJ"/>
    <property type="match status" value="1"/>
</dbReference>
<dbReference type="KEGG" id="dalk:DSCA_10240"/>
<protein>
    <submittedName>
        <fullName evidence="2">Molecular chaperone DjlA</fullName>
    </submittedName>
</protein>
<keyword evidence="3" id="KW-1185">Reference proteome</keyword>
<proteinExistence type="predicted"/>